<evidence type="ECO:0000313" key="3">
    <source>
        <dbReference type="Proteomes" id="UP001276659"/>
    </source>
</evidence>
<dbReference type="InterPro" id="IPR036866">
    <property type="entry name" value="RibonucZ/Hydroxyglut_hydro"/>
</dbReference>
<comment type="caution">
    <text evidence="2">The sequence shown here is derived from an EMBL/GenBank/DDBJ whole genome shotgun (WGS) entry which is preliminary data.</text>
</comment>
<reference evidence="2" key="1">
    <citation type="submission" date="2022-11" db="EMBL/GenBank/DDBJ databases">
        <title>Chromosomal genome sequence assembly and mating type (MAT) locus characterization of the leprose asexual lichenized fungus Lepraria neglecta (Nyl.) Erichsen.</title>
        <authorList>
            <person name="Allen J.L."/>
            <person name="Pfeffer B."/>
        </authorList>
    </citation>
    <scope>NUCLEOTIDE SEQUENCE</scope>
    <source>
        <strain evidence="2">Allen 5258</strain>
    </source>
</reference>
<dbReference type="AlphaFoldDB" id="A0AAD9ZBW9"/>
<evidence type="ECO:0000313" key="2">
    <source>
        <dbReference type="EMBL" id="KAK3175115.1"/>
    </source>
</evidence>
<dbReference type="PANTHER" id="PTHR36142:SF5">
    <property type="entry name" value="METALLO-BETA-LACTAMASE DOMAIN-CONTAINING PROTEIN"/>
    <property type="match status" value="1"/>
</dbReference>
<sequence>MSLTVKHLNGDTTFLLTFAPNDFTPASPLESQYGSYQQYQQPPGTFSILVDPWISGPSTMWHPKFLLSKHTSPSCVQNLSHIPEPNVVLISQDKPDHCHEATLRQLDPTSPVTTILAEPAAAKRIRGFKFFNPEIVHSLRVYSEKKPDSVIRFYIPPVIPGGTPGEATISLILAKMDVAGTHNAIGITYRPPQTTYNPSRSFSPRSPSSQSSFYRVSQLPPAPQKSALTPPESPTRQNSAMSTTSNIFSNSSGPPSSTFSAHHRTISSSSSVTSTTRLHGEKALSVIYSPHGVDYSLIRAYASSHLVATAALPLTLLLHSFDRVQNPWWLGGNIAAGLPGGIEIAQNLMAKCWISAHDEDKDNSGLAVMSIKTRKYNKQEVSGMLRQGKGSNVDIANLGVGAEIVLKA</sequence>
<dbReference type="Gene3D" id="3.60.15.10">
    <property type="entry name" value="Ribonuclease Z/Hydroxyacylglutathione hydrolase-like"/>
    <property type="match status" value="1"/>
</dbReference>
<dbReference type="EMBL" id="JASNWA010000006">
    <property type="protein sequence ID" value="KAK3175115.1"/>
    <property type="molecule type" value="Genomic_DNA"/>
</dbReference>
<feature type="compositionally biased region" description="Polar residues" evidence="1">
    <location>
        <begin position="234"/>
        <end position="244"/>
    </location>
</feature>
<feature type="compositionally biased region" description="Low complexity" evidence="1">
    <location>
        <begin position="198"/>
        <end position="218"/>
    </location>
</feature>
<organism evidence="2 3">
    <name type="scientific">Lepraria neglecta</name>
    <dbReference type="NCBI Taxonomy" id="209136"/>
    <lineage>
        <taxon>Eukaryota</taxon>
        <taxon>Fungi</taxon>
        <taxon>Dikarya</taxon>
        <taxon>Ascomycota</taxon>
        <taxon>Pezizomycotina</taxon>
        <taxon>Lecanoromycetes</taxon>
        <taxon>OSLEUM clade</taxon>
        <taxon>Lecanoromycetidae</taxon>
        <taxon>Lecanorales</taxon>
        <taxon>Lecanorineae</taxon>
        <taxon>Stereocaulaceae</taxon>
        <taxon>Lepraria</taxon>
    </lineage>
</organism>
<dbReference type="PANTHER" id="PTHR36142">
    <property type="entry name" value="METALLO-HYDROLASE/OXIDOREDUCTASE SUPERFAMILY PROTEIN"/>
    <property type="match status" value="1"/>
</dbReference>
<proteinExistence type="predicted"/>
<gene>
    <name evidence="2" type="ORF">OEA41_002361</name>
</gene>
<accession>A0AAD9ZBW9</accession>
<name>A0AAD9ZBW9_9LECA</name>
<feature type="region of interest" description="Disordered" evidence="1">
    <location>
        <begin position="188"/>
        <end position="274"/>
    </location>
</feature>
<feature type="compositionally biased region" description="Low complexity" evidence="1">
    <location>
        <begin position="245"/>
        <end position="274"/>
    </location>
</feature>
<protein>
    <submittedName>
        <fullName evidence="2">Uncharacterized protein</fullName>
    </submittedName>
</protein>
<dbReference type="Proteomes" id="UP001276659">
    <property type="component" value="Unassembled WGS sequence"/>
</dbReference>
<evidence type="ECO:0000256" key="1">
    <source>
        <dbReference type="SAM" id="MobiDB-lite"/>
    </source>
</evidence>
<keyword evidence="3" id="KW-1185">Reference proteome</keyword>